<gene>
    <name evidence="2" type="ORF">H8718_10685</name>
</gene>
<keyword evidence="1" id="KW-0812">Transmembrane</keyword>
<reference evidence="2" key="1">
    <citation type="submission" date="2020-08" db="EMBL/GenBank/DDBJ databases">
        <title>Genome public.</title>
        <authorList>
            <person name="Liu C."/>
            <person name="Sun Q."/>
        </authorList>
    </citation>
    <scope>NUCLEOTIDE SEQUENCE</scope>
    <source>
        <strain evidence="2">NSJ-12</strain>
    </source>
</reference>
<dbReference type="Proteomes" id="UP000655830">
    <property type="component" value="Unassembled WGS sequence"/>
</dbReference>
<feature type="transmembrane region" description="Helical" evidence="1">
    <location>
        <begin position="28"/>
        <end position="50"/>
    </location>
</feature>
<comment type="caution">
    <text evidence="2">The sequence shown here is derived from an EMBL/GenBank/DDBJ whole genome shotgun (WGS) entry which is preliminary data.</text>
</comment>
<dbReference type="EMBL" id="JACRSY010000015">
    <property type="protein sequence ID" value="MBC8579989.1"/>
    <property type="molecule type" value="Genomic_DNA"/>
</dbReference>
<keyword evidence="3" id="KW-1185">Reference proteome</keyword>
<feature type="transmembrane region" description="Helical" evidence="1">
    <location>
        <begin position="116"/>
        <end position="140"/>
    </location>
</feature>
<keyword evidence="1" id="KW-0472">Membrane</keyword>
<name>A0A926EI36_9FIRM</name>
<dbReference type="AlphaFoldDB" id="A0A926EI36"/>
<evidence type="ECO:0000313" key="2">
    <source>
        <dbReference type="EMBL" id="MBC8579989.1"/>
    </source>
</evidence>
<evidence type="ECO:0000313" key="3">
    <source>
        <dbReference type="Proteomes" id="UP000655830"/>
    </source>
</evidence>
<accession>A0A926EI36</accession>
<protein>
    <submittedName>
        <fullName evidence="2">Uncharacterized protein</fullName>
    </submittedName>
</protein>
<sequence>MFNKFLEWYEETMVEIFPYNFLVHFEEVILILAGIFIGILIMAAFGANFLRDLYSVDNHGIHAFRMIRVKEGRKTLYKVSFRSFSKAFQQLLLLGFSPIFTFKNYTKRDEKRTKRFIISMFIMGILMIGFAVLSICTIFHSKL</sequence>
<evidence type="ECO:0000256" key="1">
    <source>
        <dbReference type="SAM" id="Phobius"/>
    </source>
</evidence>
<organism evidence="2 3">
    <name type="scientific">Zhenhengia yiwuensis</name>
    <dbReference type="NCBI Taxonomy" id="2763666"/>
    <lineage>
        <taxon>Bacteria</taxon>
        <taxon>Bacillati</taxon>
        <taxon>Bacillota</taxon>
        <taxon>Clostridia</taxon>
        <taxon>Lachnospirales</taxon>
        <taxon>Lachnospiraceae</taxon>
        <taxon>Zhenhengia</taxon>
    </lineage>
</organism>
<dbReference type="RefSeq" id="WP_249332885.1">
    <property type="nucleotide sequence ID" value="NZ_JACRSY010000015.1"/>
</dbReference>
<keyword evidence="1" id="KW-1133">Transmembrane helix</keyword>
<proteinExistence type="predicted"/>